<dbReference type="NCBIfam" id="NF005760">
    <property type="entry name" value="PRK07586.1"/>
    <property type="match status" value="1"/>
</dbReference>
<protein>
    <submittedName>
        <fullName evidence="6">Acetolactate synthase large subunit</fullName>
    </submittedName>
</protein>
<dbReference type="CDD" id="cd02002">
    <property type="entry name" value="TPP_BFDC"/>
    <property type="match status" value="1"/>
</dbReference>
<evidence type="ECO:0000256" key="1">
    <source>
        <dbReference type="ARBA" id="ARBA00007812"/>
    </source>
</evidence>
<dbReference type="PANTHER" id="PTHR18968">
    <property type="entry name" value="THIAMINE PYROPHOSPHATE ENZYMES"/>
    <property type="match status" value="1"/>
</dbReference>
<sequence length="521" mass="54041">MKMNGAEALIDTLLAAGVRVCFANPGTSEMQFVAALDGRDRMRAVLCLFEGVATGAADGYGRMAGTPAATLLHLGAGLGNGVANLHNARRARTPIVNVVGDHATYHLQYDAPLTSDIRGIAEPVSDWVRHSQLLEDFATDAAEAVAASTTYPGNVATLIAPADLAWSEGAQPAELPQMAEVERPPIERIAAAHDALQSGEDCAILLGGKALTGEALETAGRIAEATGVTLFCETFPARIERGGSRPVVQRLPYFAEAAMETLGRFGSVIIAGAEKPVAFFAYPGKPGVLIPDHVNSIGLSSPYEDVTYALKALAARLDTPAGTRDAARSEPAQGTSARGPLDPGNLAAVVARLIPENAIISDEAATGSLALFPATMTARAHDWLTLTGGAIGQGLPLAVGAAIACPDRKVICLQADGSAMYTPQALWTMAREELNITTLILNNSSYAILNVELSRIGAGSAGPQARALLDLSNPSIDWVSLAQGMGVPGQRATTVKELEAALKEAIDAPGPRLVEAILPGL</sequence>
<dbReference type="Proteomes" id="UP000722336">
    <property type="component" value="Unassembled WGS sequence"/>
</dbReference>
<dbReference type="PANTHER" id="PTHR18968:SF86">
    <property type="entry name" value="ACETOLACTATE SYNTHASE LARGE SUBUNIT ILVX-RELATED"/>
    <property type="match status" value="1"/>
</dbReference>
<evidence type="ECO:0000256" key="2">
    <source>
        <dbReference type="ARBA" id="ARBA00023052"/>
    </source>
</evidence>
<dbReference type="EMBL" id="JAGSPA010000001">
    <property type="protein sequence ID" value="MBV7255313.1"/>
    <property type="molecule type" value="Genomic_DNA"/>
</dbReference>
<gene>
    <name evidence="6" type="ORF">KCG44_00795</name>
</gene>
<organism evidence="6 7">
    <name type="scientific">Pacificimonas pallii</name>
    <dbReference type="NCBI Taxonomy" id="2827236"/>
    <lineage>
        <taxon>Bacteria</taxon>
        <taxon>Pseudomonadati</taxon>
        <taxon>Pseudomonadota</taxon>
        <taxon>Alphaproteobacteria</taxon>
        <taxon>Sphingomonadales</taxon>
        <taxon>Sphingosinicellaceae</taxon>
        <taxon>Pacificimonas</taxon>
    </lineage>
</organism>
<comment type="caution">
    <text evidence="6">The sequence shown here is derived from an EMBL/GenBank/DDBJ whole genome shotgun (WGS) entry which is preliminary data.</text>
</comment>
<accession>A0ABS6SA96</accession>
<name>A0ABS6SA96_9SPHN</name>
<comment type="similarity">
    <text evidence="1">Belongs to the TPP enzyme family.</text>
</comment>
<feature type="domain" description="Thiamine pyrophosphate enzyme TPP-binding" evidence="4">
    <location>
        <begin position="379"/>
        <end position="515"/>
    </location>
</feature>
<dbReference type="CDD" id="cd07035">
    <property type="entry name" value="TPP_PYR_POX_like"/>
    <property type="match status" value="1"/>
</dbReference>
<feature type="domain" description="Thiamine pyrophosphate enzyme N-terminal TPP-binding" evidence="5">
    <location>
        <begin position="3"/>
        <end position="108"/>
    </location>
</feature>
<reference evidence="6 7" key="1">
    <citation type="submission" date="2021-04" db="EMBL/GenBank/DDBJ databases">
        <authorList>
            <person name="Pira H."/>
            <person name="Risdian C."/>
            <person name="Wink J."/>
        </authorList>
    </citation>
    <scope>NUCLEOTIDE SEQUENCE [LARGE SCALE GENOMIC DNA]</scope>
    <source>
        <strain evidence="6 7">WHA3</strain>
    </source>
</reference>
<dbReference type="Pfam" id="PF02776">
    <property type="entry name" value="TPP_enzyme_N"/>
    <property type="match status" value="1"/>
</dbReference>
<dbReference type="InterPro" id="IPR012001">
    <property type="entry name" value="Thiamin_PyroP_enz_TPP-bd_dom"/>
</dbReference>
<evidence type="ECO:0000259" key="4">
    <source>
        <dbReference type="Pfam" id="PF02775"/>
    </source>
</evidence>
<dbReference type="InterPro" id="IPR011766">
    <property type="entry name" value="TPP_enzyme_TPP-bd"/>
</dbReference>
<evidence type="ECO:0000256" key="3">
    <source>
        <dbReference type="SAM" id="MobiDB-lite"/>
    </source>
</evidence>
<dbReference type="InterPro" id="IPR045229">
    <property type="entry name" value="TPP_enz"/>
</dbReference>
<evidence type="ECO:0000259" key="5">
    <source>
        <dbReference type="Pfam" id="PF02776"/>
    </source>
</evidence>
<feature type="region of interest" description="Disordered" evidence="3">
    <location>
        <begin position="321"/>
        <end position="340"/>
    </location>
</feature>
<evidence type="ECO:0000313" key="7">
    <source>
        <dbReference type="Proteomes" id="UP000722336"/>
    </source>
</evidence>
<dbReference type="Pfam" id="PF02775">
    <property type="entry name" value="TPP_enzyme_C"/>
    <property type="match status" value="1"/>
</dbReference>
<evidence type="ECO:0000313" key="6">
    <source>
        <dbReference type="EMBL" id="MBV7255313.1"/>
    </source>
</evidence>
<keyword evidence="7" id="KW-1185">Reference proteome</keyword>
<proteinExistence type="inferred from homology"/>
<keyword evidence="2" id="KW-0786">Thiamine pyrophosphate</keyword>